<evidence type="ECO:0000313" key="2">
    <source>
        <dbReference type="EMBL" id="MDU0270419.1"/>
    </source>
</evidence>
<dbReference type="RefSeq" id="WP_038608638.1">
    <property type="nucleotide sequence ID" value="NZ_BAABYF010000001.1"/>
</dbReference>
<protein>
    <recommendedName>
        <fullName evidence="4">SRPBCC family protein</fullName>
    </recommendedName>
</protein>
<dbReference type="AlphaFoldDB" id="A0A4R4I3M6"/>
<reference evidence="1 3" key="1">
    <citation type="journal article" date="2019" name="Nat. Med.">
        <title>A library of human gut bacterial isolates paired with longitudinal multiomics data enables mechanistic microbiome research.</title>
        <authorList>
            <person name="Poyet M."/>
            <person name="Groussin M."/>
            <person name="Gibbons S.M."/>
            <person name="Avila-Pacheco J."/>
            <person name="Jiang X."/>
            <person name="Kearney S.M."/>
            <person name="Perrotta A.R."/>
            <person name="Berdy B."/>
            <person name="Zhao S."/>
            <person name="Lieberman T.D."/>
            <person name="Swanson P.K."/>
            <person name="Smith M."/>
            <person name="Roesemann S."/>
            <person name="Alexander J.E."/>
            <person name="Rich S.A."/>
            <person name="Livny J."/>
            <person name="Vlamakis H."/>
            <person name="Clish C."/>
            <person name="Bullock K."/>
            <person name="Deik A."/>
            <person name="Scott J."/>
            <person name="Pierce K.A."/>
            <person name="Xavier R.J."/>
            <person name="Alm E.J."/>
        </authorList>
    </citation>
    <scope>NUCLEOTIDE SEQUENCE [LARGE SCALE GENOMIC DNA]</scope>
    <source>
        <strain evidence="1 3">BIOML-A5</strain>
    </source>
</reference>
<accession>A0A4R4I3M6</accession>
<sequence>MIKKICLVTRRGKKVMGRKVVVTSVFETDIENIWCKIQDIETLREICKPKASFISYGNIPPVWKEGETFYFKMFLHRFIPIGKHTINVIKIDKKSREIVSNEYNKRVTIWNHYIQMEKITENVIKYTDSVELYAGYLTPLVAWWTLYFYKHRQKKWQKITKNL</sequence>
<name>A0A4R4I3M6_9BACT</name>
<gene>
    <name evidence="1" type="ORF">F2Y61_21260</name>
    <name evidence="2" type="ORF">RVH45_11025</name>
</gene>
<dbReference type="Proteomes" id="UP001181086">
    <property type="component" value="Unassembled WGS sequence"/>
</dbReference>
<evidence type="ECO:0000313" key="3">
    <source>
        <dbReference type="Proteomes" id="UP000347681"/>
    </source>
</evidence>
<comment type="caution">
    <text evidence="1">The sequence shown here is derived from an EMBL/GenBank/DDBJ whole genome shotgun (WGS) entry which is preliminary data.</text>
</comment>
<evidence type="ECO:0000313" key="1">
    <source>
        <dbReference type="EMBL" id="KAA5379273.1"/>
    </source>
</evidence>
<reference evidence="2" key="2">
    <citation type="submission" date="2023-10" db="EMBL/GenBank/DDBJ databases">
        <title>Genome of Potential pathogenic bacteria in Crohn's disease.</title>
        <authorList>
            <person name="Rodriguez-Palacios A."/>
        </authorList>
    </citation>
    <scope>NUCLEOTIDE SEQUENCE</scope>
    <source>
        <strain evidence="2">CavFT-hAR62</strain>
    </source>
</reference>
<organism evidence="1 3">
    <name type="scientific">Phocaeicola dorei</name>
    <dbReference type="NCBI Taxonomy" id="357276"/>
    <lineage>
        <taxon>Bacteria</taxon>
        <taxon>Pseudomonadati</taxon>
        <taxon>Bacteroidota</taxon>
        <taxon>Bacteroidia</taxon>
        <taxon>Bacteroidales</taxon>
        <taxon>Bacteroidaceae</taxon>
        <taxon>Phocaeicola</taxon>
    </lineage>
</organism>
<dbReference type="EMBL" id="JAWDEV010000010">
    <property type="protein sequence ID" value="MDU0270419.1"/>
    <property type="molecule type" value="Genomic_DNA"/>
</dbReference>
<evidence type="ECO:0008006" key="4">
    <source>
        <dbReference type="Google" id="ProtNLM"/>
    </source>
</evidence>
<proteinExistence type="predicted"/>
<dbReference type="EMBL" id="VVZB01000022">
    <property type="protein sequence ID" value="KAA5379273.1"/>
    <property type="molecule type" value="Genomic_DNA"/>
</dbReference>
<dbReference type="Proteomes" id="UP000347681">
    <property type="component" value="Unassembled WGS sequence"/>
</dbReference>